<dbReference type="GO" id="GO:0000976">
    <property type="term" value="F:transcription cis-regulatory region binding"/>
    <property type="evidence" value="ECO:0007669"/>
    <property type="project" value="TreeGrafter"/>
</dbReference>
<dbReference type="PANTHER" id="PTHR37534:SF39">
    <property type="entry name" value="TRANSCRIPTION FACTOR DOMAIN-CONTAINING PROTEIN"/>
    <property type="match status" value="1"/>
</dbReference>
<comment type="caution">
    <text evidence="3">The sequence shown here is derived from an EMBL/GenBank/DDBJ whole genome shotgun (WGS) entry which is preliminary data.</text>
</comment>
<evidence type="ECO:0008006" key="5">
    <source>
        <dbReference type="Google" id="ProtNLM"/>
    </source>
</evidence>
<evidence type="ECO:0000313" key="3">
    <source>
        <dbReference type="EMBL" id="EHK48559.1"/>
    </source>
</evidence>
<gene>
    <name evidence="3" type="ORF">TRIATDRAFT_315798</name>
</gene>
<dbReference type="GO" id="GO:0003700">
    <property type="term" value="F:DNA-binding transcription factor activity"/>
    <property type="evidence" value="ECO:0007669"/>
    <property type="project" value="TreeGrafter"/>
</dbReference>
<dbReference type="InterPro" id="IPR021858">
    <property type="entry name" value="Fun_TF"/>
</dbReference>
<organism evidence="3 4">
    <name type="scientific">Hypocrea atroviridis (strain ATCC 20476 / IMI 206040)</name>
    <name type="common">Trichoderma atroviride</name>
    <dbReference type="NCBI Taxonomy" id="452589"/>
    <lineage>
        <taxon>Eukaryota</taxon>
        <taxon>Fungi</taxon>
        <taxon>Dikarya</taxon>
        <taxon>Ascomycota</taxon>
        <taxon>Pezizomycotina</taxon>
        <taxon>Sordariomycetes</taxon>
        <taxon>Hypocreomycetidae</taxon>
        <taxon>Hypocreales</taxon>
        <taxon>Hypocreaceae</taxon>
        <taxon>Trichoderma</taxon>
    </lineage>
</organism>
<dbReference type="GO" id="GO:0045944">
    <property type="term" value="P:positive regulation of transcription by RNA polymerase II"/>
    <property type="evidence" value="ECO:0007669"/>
    <property type="project" value="TreeGrafter"/>
</dbReference>
<dbReference type="AlphaFoldDB" id="G9NKY9"/>
<dbReference type="HOGENOM" id="CLU_015493_0_0_1"/>
<accession>G9NKY9</accession>
<evidence type="ECO:0000256" key="2">
    <source>
        <dbReference type="ARBA" id="ARBA00023242"/>
    </source>
</evidence>
<dbReference type="STRING" id="452589.G9NKY9"/>
<dbReference type="OrthoDB" id="5130013at2759"/>
<proteinExistence type="predicted"/>
<dbReference type="Proteomes" id="UP000005426">
    <property type="component" value="Unassembled WGS sequence"/>
</dbReference>
<dbReference type="EMBL" id="ABDG02000018">
    <property type="protein sequence ID" value="EHK48559.1"/>
    <property type="molecule type" value="Genomic_DNA"/>
</dbReference>
<dbReference type="KEGG" id="tatv:25783111"/>
<protein>
    <recommendedName>
        <fullName evidence="5">Transcription factor domain-containing protein</fullName>
    </recommendedName>
</protein>
<comment type="subcellular location">
    <subcellularLocation>
        <location evidence="1">Nucleus</location>
    </subcellularLocation>
</comment>
<dbReference type="eggNOG" id="ENOG502SNVB">
    <property type="taxonomic scope" value="Eukaryota"/>
</dbReference>
<dbReference type="GO" id="GO:0005634">
    <property type="term" value="C:nucleus"/>
    <property type="evidence" value="ECO:0007669"/>
    <property type="project" value="UniProtKB-SubCell"/>
</dbReference>
<dbReference type="OMA" id="EWLWYVW"/>
<evidence type="ECO:0000256" key="1">
    <source>
        <dbReference type="ARBA" id="ARBA00004123"/>
    </source>
</evidence>
<name>G9NKY9_HYPAI</name>
<dbReference type="GeneID" id="25783111"/>
<keyword evidence="2" id="KW-0539">Nucleus</keyword>
<dbReference type="Pfam" id="PF11951">
    <property type="entry name" value="Fungal_trans_2"/>
    <property type="match status" value="1"/>
</dbReference>
<reference evidence="3 4" key="1">
    <citation type="journal article" date="2011" name="Genome Biol.">
        <title>Comparative genome sequence analysis underscores mycoparasitism as the ancestral life style of Trichoderma.</title>
        <authorList>
            <person name="Kubicek C.P."/>
            <person name="Herrera-Estrella A."/>
            <person name="Seidl-Seiboth V."/>
            <person name="Martinez D.A."/>
            <person name="Druzhinina I.S."/>
            <person name="Thon M."/>
            <person name="Zeilinger S."/>
            <person name="Casas-Flores S."/>
            <person name="Horwitz B.A."/>
            <person name="Mukherjee P.K."/>
            <person name="Mukherjee M."/>
            <person name="Kredics L."/>
            <person name="Alcaraz L.D."/>
            <person name="Aerts A."/>
            <person name="Antal Z."/>
            <person name="Atanasova L."/>
            <person name="Cervantes-Badillo M.G."/>
            <person name="Challacombe J."/>
            <person name="Chertkov O."/>
            <person name="McCluskey K."/>
            <person name="Coulpier F."/>
            <person name="Deshpande N."/>
            <person name="von Doehren H."/>
            <person name="Ebbole D.J."/>
            <person name="Esquivel-Naranjo E.U."/>
            <person name="Fekete E."/>
            <person name="Flipphi M."/>
            <person name="Glaser F."/>
            <person name="Gomez-Rodriguez E.Y."/>
            <person name="Gruber S."/>
            <person name="Han C."/>
            <person name="Henrissat B."/>
            <person name="Hermosa R."/>
            <person name="Hernandez-Onate M."/>
            <person name="Karaffa L."/>
            <person name="Kosti I."/>
            <person name="Le Crom S."/>
            <person name="Lindquist E."/>
            <person name="Lucas S."/>
            <person name="Luebeck M."/>
            <person name="Luebeck P.S."/>
            <person name="Margeot A."/>
            <person name="Metz B."/>
            <person name="Misra M."/>
            <person name="Nevalainen H."/>
            <person name="Omann M."/>
            <person name="Packer N."/>
            <person name="Perrone G."/>
            <person name="Uresti-Rivera E.E."/>
            <person name="Salamov A."/>
            <person name="Schmoll M."/>
            <person name="Seiboth B."/>
            <person name="Shapiro H."/>
            <person name="Sukno S."/>
            <person name="Tamayo-Ramos J.A."/>
            <person name="Tisch D."/>
            <person name="Wiest A."/>
            <person name="Wilkinson H.H."/>
            <person name="Zhang M."/>
            <person name="Coutinho P.M."/>
            <person name="Kenerley C.M."/>
            <person name="Monte E."/>
            <person name="Baker S.E."/>
            <person name="Grigoriev I.V."/>
        </authorList>
    </citation>
    <scope>NUCLEOTIDE SEQUENCE [LARGE SCALE GENOMIC DNA]</scope>
    <source>
        <strain evidence="4">ATCC 20476 / IMI 206040</strain>
    </source>
</reference>
<sequence>MRLSWPRDNDNKRALVADSAPAVQSPNRRNNLFVNTTWQDMQVYRDITLRVQPSHPLIRTIPKLWMQPQPFLEHTDLIQHFHNTAYLSLVTFTTGSVQIRDALVRMALARDTAPGLALFFALLSFSSLHRSGLHQQAIQLKILALQYLSAPVKGGRLSLVEAAQHVAASMLLSAFEILLPLGSSSEWLWYVWGAIDIAQATSLQDRAHGNDIHHVLDWAYYYNAVSRFPIYHWRHKPLPPDTTAAKYPNTKDVAHLSLTRYRPALPSPNPTHAILNLLSELCDKLYDPWDPRSRGEDYHNSLRTLESRAENVLSTLNLVNSDADIILGVKIWQLATRIYLSRASQSQWESTINLESEIEEAFDGIVTVCLCKHAFPLLIMACEAYTDERRAAIIDLIDRTERDSFVRNFGKLRDMIQSVWVQQDLHADGDLLVNYLGIISTVISSNTTLPFFV</sequence>
<evidence type="ECO:0000313" key="4">
    <source>
        <dbReference type="Proteomes" id="UP000005426"/>
    </source>
</evidence>
<dbReference type="RefSeq" id="XP_013946724.1">
    <property type="nucleotide sequence ID" value="XM_014091249.1"/>
</dbReference>
<keyword evidence="4" id="KW-1185">Reference proteome</keyword>
<dbReference type="PANTHER" id="PTHR37534">
    <property type="entry name" value="TRANSCRIPTIONAL ACTIVATOR PROTEIN UGA3"/>
    <property type="match status" value="1"/>
</dbReference>